<evidence type="ECO:0000313" key="5">
    <source>
        <dbReference type="EMBL" id="CAK9163336.1"/>
    </source>
</evidence>
<feature type="region of interest" description="Disordered" evidence="3">
    <location>
        <begin position="768"/>
        <end position="787"/>
    </location>
</feature>
<dbReference type="PANTHER" id="PTHR10663:SF388">
    <property type="entry name" value="GOLGI-SPECIFIC BREFELDIN A-RESISTANCE GUANINE NUCLEOTIDE EXCHANGE FACTOR 1"/>
    <property type="match status" value="1"/>
</dbReference>
<gene>
    <name evidence="5" type="ORF">ILEXP_LOCUS32377</name>
</gene>
<keyword evidence="2" id="KW-0344">Guanine-nucleotide releasing factor</keyword>
<dbReference type="InterPro" id="IPR032691">
    <property type="entry name" value="Mon2/Sec7/BIG1-like_HUS"/>
</dbReference>
<evidence type="ECO:0000256" key="3">
    <source>
        <dbReference type="SAM" id="MobiDB-lite"/>
    </source>
</evidence>
<dbReference type="SMART" id="SM00222">
    <property type="entry name" value="Sec7"/>
    <property type="match status" value="1"/>
</dbReference>
<evidence type="ECO:0000256" key="1">
    <source>
        <dbReference type="ARBA" id="ARBA00004170"/>
    </source>
</evidence>
<dbReference type="Proteomes" id="UP001642360">
    <property type="component" value="Unassembled WGS sequence"/>
</dbReference>
<name>A0ABC8T1N2_9AQUA</name>
<dbReference type="InterPro" id="IPR000904">
    <property type="entry name" value="Sec7_dom"/>
</dbReference>
<comment type="subcellular location">
    <subcellularLocation>
        <location evidence="1">Membrane</location>
        <topology evidence="1">Peripheral membrane protein</topology>
    </subcellularLocation>
</comment>
<evidence type="ECO:0000313" key="6">
    <source>
        <dbReference type="Proteomes" id="UP001642360"/>
    </source>
</evidence>
<evidence type="ECO:0000259" key="4">
    <source>
        <dbReference type="PROSITE" id="PS50190"/>
    </source>
</evidence>
<dbReference type="Pfam" id="PF12783">
    <property type="entry name" value="Sec7-like_HUS"/>
    <property type="match status" value="1"/>
</dbReference>
<dbReference type="SUPFAM" id="SSF48425">
    <property type="entry name" value="Sec7 domain"/>
    <property type="match status" value="1"/>
</dbReference>
<evidence type="ECO:0000256" key="2">
    <source>
        <dbReference type="ARBA" id="ARBA00022658"/>
    </source>
</evidence>
<feature type="compositionally biased region" description="Basic and acidic residues" evidence="3">
    <location>
        <begin position="769"/>
        <end position="783"/>
    </location>
</feature>
<dbReference type="AlphaFoldDB" id="A0ABC8T1N2"/>
<dbReference type="PROSITE" id="PS50190">
    <property type="entry name" value="SEC7"/>
    <property type="match status" value="1"/>
</dbReference>
<feature type="domain" description="SEC7" evidence="4">
    <location>
        <begin position="255"/>
        <end position="454"/>
    </location>
</feature>
<protein>
    <recommendedName>
        <fullName evidence="4">SEC7 domain-containing protein</fullName>
    </recommendedName>
</protein>
<dbReference type="InterPro" id="IPR035999">
    <property type="entry name" value="Sec7_dom_sf"/>
</dbReference>
<accession>A0ABC8T1N2</accession>
<comment type="caution">
    <text evidence="5">The sequence shown here is derived from an EMBL/GenBank/DDBJ whole genome shotgun (WGS) entry which is preliminary data.</text>
</comment>
<reference evidence="5 6" key="1">
    <citation type="submission" date="2024-02" db="EMBL/GenBank/DDBJ databases">
        <authorList>
            <person name="Vignale AGUSTIN F."/>
            <person name="Sosa J E."/>
            <person name="Modenutti C."/>
        </authorList>
    </citation>
    <scope>NUCLEOTIDE SEQUENCE [LARGE SCALE GENOMIC DNA]</scope>
</reference>
<dbReference type="Gene3D" id="1.10.220.20">
    <property type="match status" value="1"/>
</dbReference>
<dbReference type="GO" id="GO:0005085">
    <property type="term" value="F:guanyl-nucleotide exchange factor activity"/>
    <property type="evidence" value="ECO:0007669"/>
    <property type="project" value="UniProtKB-KW"/>
</dbReference>
<dbReference type="EMBL" id="CAUOFW020003995">
    <property type="protein sequence ID" value="CAK9163336.1"/>
    <property type="molecule type" value="Genomic_DNA"/>
</dbReference>
<organism evidence="5 6">
    <name type="scientific">Ilex paraguariensis</name>
    <name type="common">yerba mate</name>
    <dbReference type="NCBI Taxonomy" id="185542"/>
    <lineage>
        <taxon>Eukaryota</taxon>
        <taxon>Viridiplantae</taxon>
        <taxon>Streptophyta</taxon>
        <taxon>Embryophyta</taxon>
        <taxon>Tracheophyta</taxon>
        <taxon>Spermatophyta</taxon>
        <taxon>Magnoliopsida</taxon>
        <taxon>eudicotyledons</taxon>
        <taxon>Gunneridae</taxon>
        <taxon>Pentapetalae</taxon>
        <taxon>asterids</taxon>
        <taxon>campanulids</taxon>
        <taxon>Aquifoliales</taxon>
        <taxon>Aquifoliaceae</taxon>
        <taxon>Ilex</taxon>
    </lineage>
</organism>
<keyword evidence="6" id="KW-1185">Reference proteome</keyword>
<dbReference type="PANTHER" id="PTHR10663">
    <property type="entry name" value="GUANYL-NUCLEOTIDE EXCHANGE FACTOR"/>
    <property type="match status" value="1"/>
</dbReference>
<sequence>MNPTIYLQPFLDLILSDETGAPITVDAVTSCRFKVTDPASEEVVLTKILQIAGMDTTYYFGSKHLENGNVTSRYDGQPSSGSFKPYGVPCMVEIFHFLCSLLNVVEHMGLGPRSNTIAFDEDFCLGIVLSLYHHLRSQLKLQFESFFSCVILRLAQGCYGASYQQQEVAMEALVDFCRQKAFVVEMYANLDCDITCGNVFEDLANILSKSAFPVNCPLSAMHILALDGMAERISNGLVSSEQGPISLEEYTPFLDGLEFLQGMHLLPDKLDPQSVACFFRYTAGLDKNLVGDLVGNHDNFCVQVLHEFSGTFNFQDMNLDTAAVFWKLSDCLENHKRYKGSAQCTKLYYAICKNEIRTIPEQGAGFPEMTPSRWIDLMHKFNKTAQFIVSDSRAHLDRDMFAIMSGPTLAAISVVFDHAEFEDVYQTCTDGYLAVAKVSACHHLEDVLDDLVVSLCKFTTLLNPSSVEEPVLDFGDDTKSRMATEIVLPLQIAHMTSMGNPRRSSGLMGRFSPLLSLDTEEPRLQPTEQQLAAHQRTLQTIQKCHIDRIFTEDRIGLLWHVYEQTSNKEVSRLVKANSTHIRSQMGGLQSHLYSITARHPESSEAGFDALLFIMSEGAYLMPANDVLCVDAARQFAESRVGQVDRSVHALDLIAGSVACLARWAQDAKEAMGEAEAVKTCQDTGEMWLRLVQGLRKVCLDQREVVRNHALVIANVFDRRTLPNRLPKHGGDSCPCIETPVKSVFTVASRALAINDLLQTMAACSQPDGKVLERESQREEKRVASETSPGACKKHLACYEDKGGVGAEDCSGRR</sequence>
<dbReference type="Pfam" id="PF01369">
    <property type="entry name" value="Sec7"/>
    <property type="match status" value="1"/>
</dbReference>
<dbReference type="GO" id="GO:0016020">
    <property type="term" value="C:membrane"/>
    <property type="evidence" value="ECO:0007669"/>
    <property type="project" value="UniProtKB-SubCell"/>
</dbReference>
<proteinExistence type="predicted"/>